<keyword evidence="3" id="KW-1185">Reference proteome</keyword>
<dbReference type="HOGENOM" id="CLU_1069534_0_0_1"/>
<dbReference type="InParanoid" id="E4ZY30"/>
<evidence type="ECO:0000256" key="1">
    <source>
        <dbReference type="SAM" id="MobiDB-lite"/>
    </source>
</evidence>
<evidence type="ECO:0000313" key="2">
    <source>
        <dbReference type="EMBL" id="CBX96275.1"/>
    </source>
</evidence>
<dbReference type="VEuPathDB" id="FungiDB:LEMA_P111940.1"/>
<dbReference type="OrthoDB" id="4196148at2759"/>
<feature type="compositionally biased region" description="Pro residues" evidence="1">
    <location>
        <begin position="1"/>
        <end position="10"/>
    </location>
</feature>
<feature type="compositionally biased region" description="Pro residues" evidence="1">
    <location>
        <begin position="60"/>
        <end position="77"/>
    </location>
</feature>
<dbReference type="RefSeq" id="XP_003839754.1">
    <property type="nucleotide sequence ID" value="XM_003839706.1"/>
</dbReference>
<dbReference type="AlphaFoldDB" id="E4ZY30"/>
<gene>
    <name evidence="2" type="ORF">LEMA_P111940.1</name>
</gene>
<reference evidence="3" key="1">
    <citation type="journal article" date="2011" name="Nat. Commun.">
        <title>Effector diversification within compartments of the Leptosphaeria maculans genome affected by Repeat-Induced Point mutations.</title>
        <authorList>
            <person name="Rouxel T."/>
            <person name="Grandaubert J."/>
            <person name="Hane J.K."/>
            <person name="Hoede C."/>
            <person name="van de Wouw A.P."/>
            <person name="Couloux A."/>
            <person name="Dominguez V."/>
            <person name="Anthouard V."/>
            <person name="Bally P."/>
            <person name="Bourras S."/>
            <person name="Cozijnsen A.J."/>
            <person name="Ciuffetti L.M."/>
            <person name="Degrave A."/>
            <person name="Dilmaghani A."/>
            <person name="Duret L."/>
            <person name="Fudal I."/>
            <person name="Goodwin S.B."/>
            <person name="Gout L."/>
            <person name="Glaser N."/>
            <person name="Linglin J."/>
            <person name="Kema G.H.J."/>
            <person name="Lapalu N."/>
            <person name="Lawrence C.B."/>
            <person name="May K."/>
            <person name="Meyer M."/>
            <person name="Ollivier B."/>
            <person name="Poulain J."/>
            <person name="Schoch C.L."/>
            <person name="Simon A."/>
            <person name="Spatafora J.W."/>
            <person name="Stachowiak A."/>
            <person name="Turgeon B.G."/>
            <person name="Tyler B.M."/>
            <person name="Vincent D."/>
            <person name="Weissenbach J."/>
            <person name="Amselem J."/>
            <person name="Quesneville H."/>
            <person name="Oliver R.P."/>
            <person name="Wincker P."/>
            <person name="Balesdent M.-H."/>
            <person name="Howlett B.J."/>
        </authorList>
    </citation>
    <scope>NUCLEOTIDE SEQUENCE [LARGE SCALE GENOMIC DNA]</scope>
    <source>
        <strain evidence="3">JN3 / isolate v23.1.3 / race Av1-4-5-6-7-8</strain>
    </source>
</reference>
<feature type="compositionally biased region" description="Low complexity" evidence="1">
    <location>
        <begin position="45"/>
        <end position="59"/>
    </location>
</feature>
<dbReference type="EMBL" id="FP929128">
    <property type="protein sequence ID" value="CBX96275.1"/>
    <property type="molecule type" value="Genomic_DNA"/>
</dbReference>
<dbReference type="GeneID" id="13289683"/>
<feature type="compositionally biased region" description="Pro residues" evidence="1">
    <location>
        <begin position="34"/>
        <end position="44"/>
    </location>
</feature>
<name>E4ZY30_LEPMJ</name>
<sequence length="294" mass="32223">MNSTSDPPPANTAHTAMSAPTPPIPSYEQVTGYAPPPGPPPSHPSDPSQASQQANNTPPSTIPPSLPTNPTPPPELPPAYAVVDEKATSYTIYGTFIHTPSGPAYQLSSLLDARINKMRIRRLRAEEVSRLQAGAHNIPFDLSTTLYEMHDPPFMMNEYYIRGASSTTLPGILQLRFGLRRWHVRHVPAEGAKPVDLMTCGKRGGFSRVIKERHNEMEPSEWKDSEGSVLATEVLKMQGGGKMPTIELREGVDQMCRELLLALWVARLWAAFGAGNISQCPKRSIQTRISHGKS</sequence>
<proteinExistence type="predicted"/>
<dbReference type="OMA" id="WKDSEGH"/>
<accession>E4ZY30</accession>
<feature type="region of interest" description="Disordered" evidence="1">
    <location>
        <begin position="1"/>
        <end position="79"/>
    </location>
</feature>
<dbReference type="Proteomes" id="UP000002668">
    <property type="component" value="Genome"/>
</dbReference>
<evidence type="ECO:0000313" key="3">
    <source>
        <dbReference type="Proteomes" id="UP000002668"/>
    </source>
</evidence>
<protein>
    <submittedName>
        <fullName evidence="2">Predicted protein</fullName>
    </submittedName>
</protein>
<organism evidence="3">
    <name type="scientific">Leptosphaeria maculans (strain JN3 / isolate v23.1.3 / race Av1-4-5-6-7-8)</name>
    <name type="common">Blackleg fungus</name>
    <name type="synonym">Phoma lingam</name>
    <dbReference type="NCBI Taxonomy" id="985895"/>
    <lineage>
        <taxon>Eukaryota</taxon>
        <taxon>Fungi</taxon>
        <taxon>Dikarya</taxon>
        <taxon>Ascomycota</taxon>
        <taxon>Pezizomycotina</taxon>
        <taxon>Dothideomycetes</taxon>
        <taxon>Pleosporomycetidae</taxon>
        <taxon>Pleosporales</taxon>
        <taxon>Pleosporineae</taxon>
        <taxon>Leptosphaeriaceae</taxon>
        <taxon>Plenodomus</taxon>
        <taxon>Plenodomus lingam/Leptosphaeria maculans species complex</taxon>
    </lineage>
</organism>
<dbReference type="eggNOG" id="ENOG502SXYH">
    <property type="taxonomic scope" value="Eukaryota"/>
</dbReference>